<accession>A0A330LWN5</accession>
<proteinExistence type="predicted"/>
<dbReference type="PROSITE" id="PS50851">
    <property type="entry name" value="CHEW"/>
    <property type="match status" value="1"/>
</dbReference>
<evidence type="ECO:0000313" key="6">
    <source>
        <dbReference type="EMBL" id="SQH74729.1"/>
    </source>
</evidence>
<sequence>MEPDEMTEQIQNVQPQYEQGMKQDNNEDSQQYLTFIMANEEYGVEILSVQEIRGWESTTVIPNAPSHVKGVINLRGTIVPIIDLRQRFGIKVLDYGTTTVVIVVKVAIASEHKVIGIVVDAVSDVFSVNNDDVRDVPNFGEDTDLSFIKGLTNAGEKMVILLDINRLLGSEVLPEAEQLSQLMHNIDADKQVVNG</sequence>
<dbReference type="InterPro" id="IPR002545">
    <property type="entry name" value="CheW-lke_dom"/>
</dbReference>
<organism evidence="6 7">
    <name type="scientific">Shewanella benthica</name>
    <dbReference type="NCBI Taxonomy" id="43661"/>
    <lineage>
        <taxon>Bacteria</taxon>
        <taxon>Pseudomonadati</taxon>
        <taxon>Pseudomonadota</taxon>
        <taxon>Gammaproteobacteria</taxon>
        <taxon>Alteromonadales</taxon>
        <taxon>Shewanellaceae</taxon>
        <taxon>Shewanella</taxon>
    </lineage>
</organism>
<dbReference type="SUPFAM" id="SSF50341">
    <property type="entry name" value="CheW-like"/>
    <property type="match status" value="1"/>
</dbReference>
<keyword evidence="3" id="KW-0963">Cytoplasm</keyword>
<dbReference type="GO" id="GO:0006935">
    <property type="term" value="P:chemotaxis"/>
    <property type="evidence" value="ECO:0007669"/>
    <property type="project" value="InterPro"/>
</dbReference>
<evidence type="ECO:0000256" key="3">
    <source>
        <dbReference type="ARBA" id="ARBA00022490"/>
    </source>
</evidence>
<feature type="domain" description="CheW-like" evidence="5">
    <location>
        <begin position="29"/>
        <end position="173"/>
    </location>
</feature>
<gene>
    <name evidence="6" type="ORF">SHEWBE_0752</name>
</gene>
<dbReference type="InterPro" id="IPR039315">
    <property type="entry name" value="CheW"/>
</dbReference>
<dbReference type="Gene3D" id="2.30.30.40">
    <property type="entry name" value="SH3 Domains"/>
    <property type="match status" value="1"/>
</dbReference>
<dbReference type="GO" id="GO:0005829">
    <property type="term" value="C:cytosol"/>
    <property type="evidence" value="ECO:0007669"/>
    <property type="project" value="TreeGrafter"/>
</dbReference>
<feature type="compositionally biased region" description="Polar residues" evidence="4">
    <location>
        <begin position="8"/>
        <end position="17"/>
    </location>
</feature>
<feature type="region of interest" description="Disordered" evidence="4">
    <location>
        <begin position="1"/>
        <end position="23"/>
    </location>
</feature>
<name>A0A330LWN5_9GAMM</name>
<evidence type="ECO:0000256" key="4">
    <source>
        <dbReference type="SAM" id="MobiDB-lite"/>
    </source>
</evidence>
<reference evidence="7" key="1">
    <citation type="submission" date="2018-06" db="EMBL/GenBank/DDBJ databases">
        <authorList>
            <person name="Cea G.-C."/>
            <person name="William W."/>
        </authorList>
    </citation>
    <scope>NUCLEOTIDE SEQUENCE [LARGE SCALE GENOMIC DNA]</scope>
    <source>
        <strain evidence="7">DB21MT-2</strain>
    </source>
</reference>
<dbReference type="Pfam" id="PF01584">
    <property type="entry name" value="CheW"/>
    <property type="match status" value="1"/>
</dbReference>
<dbReference type="Gene3D" id="2.40.50.180">
    <property type="entry name" value="CheA-289, Domain 4"/>
    <property type="match status" value="1"/>
</dbReference>
<dbReference type="EMBL" id="LS483452">
    <property type="protein sequence ID" value="SQH74729.1"/>
    <property type="molecule type" value="Genomic_DNA"/>
</dbReference>
<dbReference type="InterPro" id="IPR036061">
    <property type="entry name" value="CheW-like_dom_sf"/>
</dbReference>
<dbReference type="Proteomes" id="UP000250123">
    <property type="component" value="Chromosome SHEWBE"/>
</dbReference>
<dbReference type="KEGG" id="sbk:SHEWBE_0752"/>
<dbReference type="PANTHER" id="PTHR22617:SF45">
    <property type="entry name" value="CHEMOTAXIS PROTEIN CHEW"/>
    <property type="match status" value="1"/>
</dbReference>
<protein>
    <recommendedName>
        <fullName evidence="2">Chemotaxis protein CheW</fullName>
    </recommendedName>
</protein>
<comment type="subcellular location">
    <subcellularLocation>
        <location evidence="1">Cytoplasm</location>
    </subcellularLocation>
</comment>
<evidence type="ECO:0000256" key="2">
    <source>
        <dbReference type="ARBA" id="ARBA00021483"/>
    </source>
</evidence>
<dbReference type="PANTHER" id="PTHR22617">
    <property type="entry name" value="CHEMOTAXIS SENSOR HISTIDINE KINASE-RELATED"/>
    <property type="match status" value="1"/>
</dbReference>
<evidence type="ECO:0000313" key="7">
    <source>
        <dbReference type="Proteomes" id="UP000250123"/>
    </source>
</evidence>
<evidence type="ECO:0000256" key="1">
    <source>
        <dbReference type="ARBA" id="ARBA00004496"/>
    </source>
</evidence>
<dbReference type="AlphaFoldDB" id="A0A330LWN5"/>
<dbReference type="SMART" id="SM00260">
    <property type="entry name" value="CheW"/>
    <property type="match status" value="1"/>
</dbReference>
<dbReference type="GO" id="GO:0007165">
    <property type="term" value="P:signal transduction"/>
    <property type="evidence" value="ECO:0007669"/>
    <property type="project" value="InterPro"/>
</dbReference>
<evidence type="ECO:0000259" key="5">
    <source>
        <dbReference type="PROSITE" id="PS50851"/>
    </source>
</evidence>